<sequence length="550" mass="62897">MDTHMMLSIDYGTPMDDARHMIYHEIQQLEYGHQMLALRSQLNMFTYIARVPPEILLQIFVAVTENGEWPADSTQCIPVTHVCRQWRSIALNAPALWSNLLSDNVAWTMAMLDRSKASPLTVSIHSSDAIPVLKHLSRIRSLTIEHWSADDLQKLRVFIEENASVAPQLEVLSLSSVSNSPWSLPSTTFQQADRLKDLFLDGIQIDWTYSPFFRHLTKLRLQTILYDGQPTWRELITALDQMPALESLFIDNMLPKVTFDAALDAVSAYLPSLKSVGFRFVPTVHAMLAFLNQVNLPTGLKVFNVVNIDDSSNSQQIYELCHAISRSIPGLCSRARYMDIMRPRVSSEIYIHCFATLQEFHRHGHLGWDWERNPADIALRLSYLPELDRTMVVVTALDILNLSHITYLSASVSVGRPEFIALLTGLPELQVIQVCQRPTKHLVHALNTIQPHGPREGALILPKLREIHICTDYFKAEDVLITDDTWQDLKAFLEFRQSLQAGVHKLYIRRCRHISREMVEGLKKCVDDLCWDGMCKEDPDPSRYEMSLRI</sequence>
<keyword evidence="3" id="KW-1185">Reference proteome</keyword>
<dbReference type="Gene3D" id="1.20.1280.50">
    <property type="match status" value="1"/>
</dbReference>
<dbReference type="PANTHER" id="PTHR38926">
    <property type="entry name" value="F-BOX DOMAIN CONTAINING PROTEIN, EXPRESSED"/>
    <property type="match status" value="1"/>
</dbReference>
<dbReference type="SUPFAM" id="SSF81383">
    <property type="entry name" value="F-box domain"/>
    <property type="match status" value="1"/>
</dbReference>
<proteinExistence type="predicted"/>
<evidence type="ECO:0000313" key="2">
    <source>
        <dbReference type="EMBL" id="KAF5314485.1"/>
    </source>
</evidence>
<dbReference type="Proteomes" id="UP000567179">
    <property type="component" value="Unassembled WGS sequence"/>
</dbReference>
<dbReference type="Pfam" id="PF12937">
    <property type="entry name" value="F-box-like"/>
    <property type="match status" value="1"/>
</dbReference>
<dbReference type="Gene3D" id="3.80.10.10">
    <property type="entry name" value="Ribonuclease Inhibitor"/>
    <property type="match status" value="1"/>
</dbReference>
<feature type="domain" description="F-box" evidence="1">
    <location>
        <begin position="48"/>
        <end position="100"/>
    </location>
</feature>
<dbReference type="OrthoDB" id="2884925at2759"/>
<dbReference type="InterPro" id="IPR001810">
    <property type="entry name" value="F-box_dom"/>
</dbReference>
<evidence type="ECO:0000259" key="1">
    <source>
        <dbReference type="Pfam" id="PF12937"/>
    </source>
</evidence>
<dbReference type="PANTHER" id="PTHR38926:SF5">
    <property type="entry name" value="F-BOX AND LEUCINE-RICH REPEAT PROTEIN 6"/>
    <property type="match status" value="1"/>
</dbReference>
<evidence type="ECO:0000313" key="3">
    <source>
        <dbReference type="Proteomes" id="UP000567179"/>
    </source>
</evidence>
<dbReference type="InterPro" id="IPR036047">
    <property type="entry name" value="F-box-like_dom_sf"/>
</dbReference>
<name>A0A8H5EVU2_9AGAR</name>
<organism evidence="2 3">
    <name type="scientific">Psilocybe cf. subviscida</name>
    <dbReference type="NCBI Taxonomy" id="2480587"/>
    <lineage>
        <taxon>Eukaryota</taxon>
        <taxon>Fungi</taxon>
        <taxon>Dikarya</taxon>
        <taxon>Basidiomycota</taxon>
        <taxon>Agaricomycotina</taxon>
        <taxon>Agaricomycetes</taxon>
        <taxon>Agaricomycetidae</taxon>
        <taxon>Agaricales</taxon>
        <taxon>Agaricineae</taxon>
        <taxon>Strophariaceae</taxon>
        <taxon>Psilocybe</taxon>
    </lineage>
</organism>
<dbReference type="InterPro" id="IPR032675">
    <property type="entry name" value="LRR_dom_sf"/>
</dbReference>
<reference evidence="2 3" key="1">
    <citation type="journal article" date="2020" name="ISME J.">
        <title>Uncovering the hidden diversity of litter-decomposition mechanisms in mushroom-forming fungi.</title>
        <authorList>
            <person name="Floudas D."/>
            <person name="Bentzer J."/>
            <person name="Ahren D."/>
            <person name="Johansson T."/>
            <person name="Persson P."/>
            <person name="Tunlid A."/>
        </authorList>
    </citation>
    <scope>NUCLEOTIDE SEQUENCE [LARGE SCALE GENOMIC DNA]</scope>
    <source>
        <strain evidence="2 3">CBS 101986</strain>
    </source>
</reference>
<dbReference type="AlphaFoldDB" id="A0A8H5EVU2"/>
<dbReference type="SUPFAM" id="SSF52047">
    <property type="entry name" value="RNI-like"/>
    <property type="match status" value="1"/>
</dbReference>
<accession>A0A8H5EVU2</accession>
<dbReference type="EMBL" id="JAACJJ010000044">
    <property type="protein sequence ID" value="KAF5314485.1"/>
    <property type="molecule type" value="Genomic_DNA"/>
</dbReference>
<gene>
    <name evidence="2" type="ORF">D9619_011762</name>
</gene>
<comment type="caution">
    <text evidence="2">The sequence shown here is derived from an EMBL/GenBank/DDBJ whole genome shotgun (WGS) entry which is preliminary data.</text>
</comment>
<protein>
    <recommendedName>
        <fullName evidence="1">F-box domain-containing protein</fullName>
    </recommendedName>
</protein>